<evidence type="ECO:0000313" key="9">
    <source>
        <dbReference type="EMBL" id="KAK6173683.1"/>
    </source>
</evidence>
<accession>A0AAN8PF37</accession>
<comment type="caution">
    <text evidence="9">The sequence shown here is derived from an EMBL/GenBank/DDBJ whole genome shotgun (WGS) entry which is preliminary data.</text>
</comment>
<dbReference type="AlphaFoldDB" id="A0AAN8PF37"/>
<dbReference type="FunFam" id="6.10.250.3440:FF:000001">
    <property type="entry name" value="Mitochondrial ribosomal protein L40"/>
    <property type="match status" value="1"/>
</dbReference>
<dbReference type="Proteomes" id="UP001347796">
    <property type="component" value="Unassembled WGS sequence"/>
</dbReference>
<evidence type="ECO:0000256" key="6">
    <source>
        <dbReference type="ARBA" id="ARBA00023274"/>
    </source>
</evidence>
<dbReference type="Pfam" id="PF09812">
    <property type="entry name" value="MRP-L28"/>
    <property type="match status" value="1"/>
</dbReference>
<comment type="subcellular location">
    <subcellularLocation>
        <location evidence="1">Mitochondrion</location>
    </subcellularLocation>
</comment>
<comment type="similarity">
    <text evidence="2">Belongs to the mitochondrion-specific ribosomal protein mL40 family.</text>
</comment>
<name>A0AAN8PF37_PATCE</name>
<dbReference type="InterPro" id="IPR039145">
    <property type="entry name" value="Ribosomal_mL40_metazoa/plant"/>
</dbReference>
<dbReference type="GO" id="GO:0005762">
    <property type="term" value="C:mitochondrial large ribosomal subunit"/>
    <property type="evidence" value="ECO:0007669"/>
    <property type="project" value="InterPro"/>
</dbReference>
<protein>
    <recommendedName>
        <fullName evidence="7">Large ribosomal subunit protein mL40</fullName>
    </recommendedName>
    <alternativeName>
        <fullName evidence="8">39S ribosomal protein L40, mitochondrial</fullName>
    </alternativeName>
</protein>
<evidence type="ECO:0000256" key="2">
    <source>
        <dbReference type="ARBA" id="ARBA00009360"/>
    </source>
</evidence>
<evidence type="ECO:0000256" key="7">
    <source>
        <dbReference type="ARBA" id="ARBA00035192"/>
    </source>
</evidence>
<organism evidence="9 10">
    <name type="scientific">Patella caerulea</name>
    <name type="common">Rayed Mediterranean limpet</name>
    <dbReference type="NCBI Taxonomy" id="87958"/>
    <lineage>
        <taxon>Eukaryota</taxon>
        <taxon>Metazoa</taxon>
        <taxon>Spiralia</taxon>
        <taxon>Lophotrochozoa</taxon>
        <taxon>Mollusca</taxon>
        <taxon>Gastropoda</taxon>
        <taxon>Patellogastropoda</taxon>
        <taxon>Patelloidea</taxon>
        <taxon>Patellidae</taxon>
        <taxon>Patella</taxon>
    </lineage>
</organism>
<keyword evidence="5" id="KW-0496">Mitochondrion</keyword>
<evidence type="ECO:0000256" key="1">
    <source>
        <dbReference type="ARBA" id="ARBA00004173"/>
    </source>
</evidence>
<dbReference type="PANTHER" id="PTHR13359">
    <property type="entry name" value="39S RIBOSOMAL PROTEIN L40, MITOCHONDRIAL"/>
    <property type="match status" value="1"/>
</dbReference>
<evidence type="ECO:0000256" key="8">
    <source>
        <dbReference type="ARBA" id="ARBA00083752"/>
    </source>
</evidence>
<evidence type="ECO:0000256" key="4">
    <source>
        <dbReference type="ARBA" id="ARBA00022980"/>
    </source>
</evidence>
<sequence>MSASVNAMFSRFSRLCINQAIAVRTVHTQVSPLLFKVSEQLCAEPMKKKKKVDPMKQFAKEAKKLKKIEREIRRLDKKGRILKPIDELDSVRRLSKELELRKRERTVLSFDEMENRVLLYKDWTRYKAQQRRLDCITLRRLQNSQTKALDELRKESEDLYQKAIQIDEGMLALNITGPLSTPPIKSFEPTDGEYVDKTRKYDETEIEIPKIELTSKRRR</sequence>
<keyword evidence="3" id="KW-0809">Transit peptide</keyword>
<proteinExistence type="inferred from homology"/>
<dbReference type="InterPro" id="IPR019192">
    <property type="entry name" value="Ribosomal_mL40"/>
</dbReference>
<dbReference type="Gene3D" id="6.10.250.3440">
    <property type="match status" value="1"/>
</dbReference>
<gene>
    <name evidence="9" type="ORF">SNE40_017091</name>
</gene>
<evidence type="ECO:0000256" key="3">
    <source>
        <dbReference type="ARBA" id="ARBA00022946"/>
    </source>
</evidence>
<evidence type="ECO:0000256" key="5">
    <source>
        <dbReference type="ARBA" id="ARBA00023128"/>
    </source>
</evidence>
<evidence type="ECO:0000313" key="10">
    <source>
        <dbReference type="Proteomes" id="UP001347796"/>
    </source>
</evidence>
<dbReference type="PANTHER" id="PTHR13359:SF2">
    <property type="entry name" value="LARGE RIBOSOMAL SUBUNIT PROTEIN ML40"/>
    <property type="match status" value="1"/>
</dbReference>
<dbReference type="EMBL" id="JAZGQO010000011">
    <property type="protein sequence ID" value="KAK6173683.1"/>
    <property type="molecule type" value="Genomic_DNA"/>
</dbReference>
<keyword evidence="6" id="KW-0687">Ribonucleoprotein</keyword>
<keyword evidence="10" id="KW-1185">Reference proteome</keyword>
<keyword evidence="4" id="KW-0689">Ribosomal protein</keyword>
<reference evidence="9 10" key="1">
    <citation type="submission" date="2024-01" db="EMBL/GenBank/DDBJ databases">
        <title>The genome of the rayed Mediterranean limpet Patella caerulea (Linnaeus, 1758).</title>
        <authorList>
            <person name="Anh-Thu Weber A."/>
            <person name="Halstead-Nussloch G."/>
        </authorList>
    </citation>
    <scope>NUCLEOTIDE SEQUENCE [LARGE SCALE GENOMIC DNA]</scope>
    <source>
        <strain evidence="9">AATW-2023a</strain>
        <tissue evidence="9">Whole specimen</tissue>
    </source>
</reference>